<reference evidence="12" key="1">
    <citation type="submission" date="2018-01" db="EMBL/GenBank/DDBJ databases">
        <authorList>
            <person name="Mao J.F."/>
        </authorList>
    </citation>
    <scope>NUCLEOTIDE SEQUENCE</scope>
    <source>
        <strain evidence="12">Huo1</strain>
        <tissue evidence="12">Leaf</tissue>
    </source>
</reference>
<keyword evidence="6" id="KW-0493">Microtubule</keyword>
<feature type="compositionally biased region" description="Basic and acidic residues" evidence="11">
    <location>
        <begin position="169"/>
        <end position="194"/>
    </location>
</feature>
<keyword evidence="4" id="KW-0813">Transport</keyword>
<evidence type="ECO:0000256" key="4">
    <source>
        <dbReference type="ARBA" id="ARBA00022448"/>
    </source>
</evidence>
<dbReference type="GO" id="GO:0051028">
    <property type="term" value="P:mRNA transport"/>
    <property type="evidence" value="ECO:0007669"/>
    <property type="project" value="UniProtKB-KW"/>
</dbReference>
<dbReference type="GO" id="GO:0007017">
    <property type="term" value="P:microtubule-based process"/>
    <property type="evidence" value="ECO:0007669"/>
    <property type="project" value="InterPro"/>
</dbReference>
<evidence type="ECO:0000256" key="10">
    <source>
        <dbReference type="ARBA" id="ARBA00023242"/>
    </source>
</evidence>
<dbReference type="PANTHER" id="PTHR11886:SF35">
    <property type="entry name" value="DYNEIN LIGHT CHAIN"/>
    <property type="match status" value="1"/>
</dbReference>
<feature type="region of interest" description="Disordered" evidence="11">
    <location>
        <begin position="1"/>
        <end position="24"/>
    </location>
</feature>
<keyword evidence="13" id="KW-1185">Reference proteome</keyword>
<evidence type="ECO:0000256" key="8">
    <source>
        <dbReference type="ARBA" id="ARBA00022927"/>
    </source>
</evidence>
<evidence type="ECO:0000256" key="5">
    <source>
        <dbReference type="ARBA" id="ARBA00022490"/>
    </source>
</evidence>
<name>A0A8X8XIH4_SALSN</name>
<reference evidence="12" key="2">
    <citation type="submission" date="2020-08" db="EMBL/GenBank/DDBJ databases">
        <title>Plant Genome Project.</title>
        <authorList>
            <person name="Zhang R.-G."/>
        </authorList>
    </citation>
    <scope>NUCLEOTIDE SEQUENCE</scope>
    <source>
        <strain evidence="12">Huo1</strain>
        <tissue evidence="12">Leaf</tissue>
    </source>
</reference>
<dbReference type="GO" id="GO:0045505">
    <property type="term" value="F:dynein intermediate chain binding"/>
    <property type="evidence" value="ECO:0007669"/>
    <property type="project" value="TreeGrafter"/>
</dbReference>
<feature type="region of interest" description="Disordered" evidence="11">
    <location>
        <begin position="162"/>
        <end position="201"/>
    </location>
</feature>
<comment type="subcellular location">
    <subcellularLocation>
        <location evidence="2">Cytoplasm</location>
        <location evidence="2">Cytoskeleton</location>
    </subcellularLocation>
    <subcellularLocation>
        <location evidence="1">Nucleus</location>
    </subcellularLocation>
</comment>
<keyword evidence="9" id="KW-0206">Cytoskeleton</keyword>
<protein>
    <recommendedName>
        <fullName evidence="3">Dynein light chain 1, cytoplasmic</fullName>
    </recommendedName>
</protein>
<dbReference type="SUPFAM" id="SSF54648">
    <property type="entry name" value="DLC"/>
    <property type="match status" value="1"/>
</dbReference>
<dbReference type="Gene3D" id="3.30.740.10">
    <property type="entry name" value="Protein Inhibitor Of Neuronal Nitric Oxide Synthase"/>
    <property type="match status" value="1"/>
</dbReference>
<dbReference type="FunFam" id="3.30.740.10:FF:000005">
    <property type="entry name" value="Dynein light chain"/>
    <property type="match status" value="1"/>
</dbReference>
<keyword evidence="7" id="KW-0509">mRNA transport</keyword>
<evidence type="ECO:0000256" key="1">
    <source>
        <dbReference type="ARBA" id="ARBA00004123"/>
    </source>
</evidence>
<evidence type="ECO:0000256" key="3">
    <source>
        <dbReference type="ARBA" id="ARBA00015062"/>
    </source>
</evidence>
<evidence type="ECO:0000313" key="12">
    <source>
        <dbReference type="EMBL" id="KAG6414445.1"/>
    </source>
</evidence>
<dbReference type="GO" id="GO:0005634">
    <property type="term" value="C:nucleus"/>
    <property type="evidence" value="ECO:0007669"/>
    <property type="project" value="UniProtKB-SubCell"/>
</dbReference>
<dbReference type="GO" id="GO:0015031">
    <property type="term" value="P:protein transport"/>
    <property type="evidence" value="ECO:0007669"/>
    <property type="project" value="UniProtKB-KW"/>
</dbReference>
<evidence type="ECO:0000256" key="7">
    <source>
        <dbReference type="ARBA" id="ARBA00022816"/>
    </source>
</evidence>
<evidence type="ECO:0000256" key="11">
    <source>
        <dbReference type="SAM" id="MobiDB-lite"/>
    </source>
</evidence>
<dbReference type="AlphaFoldDB" id="A0A8X8XIH4"/>
<keyword evidence="5" id="KW-0963">Cytoplasm</keyword>
<evidence type="ECO:0000256" key="6">
    <source>
        <dbReference type="ARBA" id="ARBA00022701"/>
    </source>
</evidence>
<evidence type="ECO:0000256" key="2">
    <source>
        <dbReference type="ARBA" id="ARBA00004245"/>
    </source>
</evidence>
<keyword evidence="8" id="KW-0653">Protein transport</keyword>
<comment type="caution">
    <text evidence="12">The sequence shown here is derived from an EMBL/GenBank/DDBJ whole genome shotgun (WGS) entry which is preliminary data.</text>
</comment>
<dbReference type="InterPro" id="IPR001372">
    <property type="entry name" value="Dynein_light_chain_typ-1/2"/>
</dbReference>
<dbReference type="Pfam" id="PF01221">
    <property type="entry name" value="Dynein_light"/>
    <property type="match status" value="1"/>
</dbReference>
<dbReference type="GO" id="GO:0005868">
    <property type="term" value="C:cytoplasmic dynein complex"/>
    <property type="evidence" value="ECO:0007669"/>
    <property type="project" value="TreeGrafter"/>
</dbReference>
<dbReference type="EMBL" id="PNBA02000009">
    <property type="protein sequence ID" value="KAG6414445.1"/>
    <property type="molecule type" value="Genomic_DNA"/>
</dbReference>
<accession>A0A8X8XIH4</accession>
<keyword evidence="10" id="KW-0539">Nucleus</keyword>
<dbReference type="SMART" id="SM01375">
    <property type="entry name" value="Dynein_light"/>
    <property type="match status" value="1"/>
</dbReference>
<sequence>MSEDTKRNDTGAAAPSVEDRKSSIGLNPSKKVIIKSADMKEDIQKEAIDIAIGAFEKFSVEKDVAEHIKKTFDKKYCPIWHCIVGKNFGRRRWLQFCIAIRTAAALAVNNRGWRSRATAAREMNSSRTAAARLNGGDNSREWRSSNVRVAAAADPAATTLTDLGQQRRCGRDEGKIGERRQRQRNGEKLERKATEAASSPP</sequence>
<organism evidence="12">
    <name type="scientific">Salvia splendens</name>
    <name type="common">Scarlet sage</name>
    <dbReference type="NCBI Taxonomy" id="180675"/>
    <lineage>
        <taxon>Eukaryota</taxon>
        <taxon>Viridiplantae</taxon>
        <taxon>Streptophyta</taxon>
        <taxon>Embryophyta</taxon>
        <taxon>Tracheophyta</taxon>
        <taxon>Spermatophyta</taxon>
        <taxon>Magnoliopsida</taxon>
        <taxon>eudicotyledons</taxon>
        <taxon>Gunneridae</taxon>
        <taxon>Pentapetalae</taxon>
        <taxon>asterids</taxon>
        <taxon>lamiids</taxon>
        <taxon>Lamiales</taxon>
        <taxon>Lamiaceae</taxon>
        <taxon>Nepetoideae</taxon>
        <taxon>Mentheae</taxon>
        <taxon>Salviinae</taxon>
        <taxon>Salvia</taxon>
        <taxon>Salvia subgen. Calosphace</taxon>
        <taxon>core Calosphace</taxon>
    </lineage>
</organism>
<gene>
    <name evidence="12" type="ORF">SASPL_127167</name>
</gene>
<dbReference type="PANTHER" id="PTHR11886">
    <property type="entry name" value="DYNEIN LIGHT CHAIN"/>
    <property type="match status" value="1"/>
</dbReference>
<evidence type="ECO:0000256" key="9">
    <source>
        <dbReference type="ARBA" id="ARBA00023212"/>
    </source>
</evidence>
<dbReference type="InterPro" id="IPR037177">
    <property type="entry name" value="DLC_sf"/>
</dbReference>
<dbReference type="GO" id="GO:0005874">
    <property type="term" value="C:microtubule"/>
    <property type="evidence" value="ECO:0007669"/>
    <property type="project" value="UniProtKB-KW"/>
</dbReference>
<evidence type="ECO:0000313" key="13">
    <source>
        <dbReference type="Proteomes" id="UP000298416"/>
    </source>
</evidence>
<dbReference type="Proteomes" id="UP000298416">
    <property type="component" value="Unassembled WGS sequence"/>
</dbReference>
<proteinExistence type="predicted"/>